<dbReference type="Proteomes" id="UP000009097">
    <property type="component" value="Unassembled WGS sequence"/>
</dbReference>
<reference evidence="1" key="1">
    <citation type="submission" date="2007-04" db="EMBL/GenBank/DDBJ databases">
        <authorList>
            <consortium name="The Broad Institute Genome Sequencing Platform"/>
            <person name="Birren B."/>
            <person name="Lander E."/>
            <person name="Galagan J."/>
            <person name="Nusbaum C."/>
            <person name="Devon K."/>
            <person name="Ma L.-J."/>
            <person name="Jaffe D."/>
            <person name="Butler J."/>
            <person name="Alvarez P."/>
            <person name="Gnerre S."/>
            <person name="Grabherr M."/>
            <person name="Kleber M."/>
            <person name="Mauceli E."/>
            <person name="Brockman W."/>
            <person name="MacCallum I.A."/>
            <person name="Young S."/>
            <person name="LaButti K."/>
            <person name="DeCaprio D."/>
            <person name="Crawford M."/>
            <person name="Koehrsen M."/>
            <person name="Engels R."/>
            <person name="Montgomery P."/>
            <person name="Pearson M."/>
            <person name="Howarth C."/>
            <person name="Larson L."/>
            <person name="White J."/>
            <person name="O'Leary S."/>
            <person name="Kodira C."/>
            <person name="Zeng Q."/>
            <person name="Yandava C."/>
            <person name="Alvarado L."/>
            <person name="Kistler C."/>
            <person name="Shim W.-B."/>
            <person name="Kang S."/>
            <person name="Woloshuk C."/>
        </authorList>
    </citation>
    <scope>NUCLEOTIDE SEQUENCE</scope>
    <source>
        <strain evidence="1">4287</strain>
    </source>
</reference>
<sequence>MASLYLFRTVDADWFRWHHIPRRYCARSKGSMTPVAPRTKAMTV</sequence>
<gene>
    <name evidence="1" type="ORF">FOXG_17952</name>
</gene>
<dbReference type="RefSeq" id="XP_018233101.1">
    <property type="nucleotide sequence ID" value="XM_018397976.1"/>
</dbReference>
<dbReference type="AlphaFoldDB" id="A0A0J9UAC5"/>
<name>A0A0J9UAC5_FUSO4</name>
<evidence type="ECO:0000313" key="2">
    <source>
        <dbReference type="Proteomes" id="UP000009097"/>
    </source>
</evidence>
<dbReference type="GeneID" id="28958658"/>
<dbReference type="KEGG" id="fox:FOXG_17952"/>
<organism evidence="1 2">
    <name type="scientific">Fusarium oxysporum f. sp. lycopersici (strain 4287 / CBS 123668 / FGSC 9935 / NRRL 34936)</name>
    <name type="common">Fusarium vascular wilt of tomato</name>
    <dbReference type="NCBI Taxonomy" id="426428"/>
    <lineage>
        <taxon>Eukaryota</taxon>
        <taxon>Fungi</taxon>
        <taxon>Dikarya</taxon>
        <taxon>Ascomycota</taxon>
        <taxon>Pezizomycotina</taxon>
        <taxon>Sordariomycetes</taxon>
        <taxon>Hypocreomycetidae</taxon>
        <taxon>Hypocreales</taxon>
        <taxon>Nectriaceae</taxon>
        <taxon>Fusarium</taxon>
        <taxon>Fusarium oxysporum species complex</taxon>
    </lineage>
</organism>
<accession>A0A0J9UAC5</accession>
<dbReference type="EMBL" id="DS231696">
    <property type="protein sequence ID" value="KNA95055.1"/>
    <property type="molecule type" value="Genomic_DNA"/>
</dbReference>
<evidence type="ECO:0000313" key="1">
    <source>
        <dbReference type="EMBL" id="KNA95055.1"/>
    </source>
</evidence>
<reference evidence="1" key="2">
    <citation type="journal article" date="2010" name="Nature">
        <title>Comparative genomics reveals mobile pathogenicity chromosomes in Fusarium.</title>
        <authorList>
            <person name="Ma L.J."/>
            <person name="van der Does H.C."/>
            <person name="Borkovich K.A."/>
            <person name="Coleman J.J."/>
            <person name="Daboussi M.J."/>
            <person name="Di Pietro A."/>
            <person name="Dufresne M."/>
            <person name="Freitag M."/>
            <person name="Grabherr M."/>
            <person name="Henrissat B."/>
            <person name="Houterman P.M."/>
            <person name="Kang S."/>
            <person name="Shim W.B."/>
            <person name="Woloshuk C."/>
            <person name="Xie X."/>
            <person name="Xu J.R."/>
            <person name="Antoniw J."/>
            <person name="Baker S.E."/>
            <person name="Bluhm B.H."/>
            <person name="Breakspear A."/>
            <person name="Brown D.W."/>
            <person name="Butchko R.A."/>
            <person name="Chapman S."/>
            <person name="Coulson R."/>
            <person name="Coutinho P.M."/>
            <person name="Danchin E.G."/>
            <person name="Diener A."/>
            <person name="Gale L.R."/>
            <person name="Gardiner D.M."/>
            <person name="Goff S."/>
            <person name="Hammond-Kosack K.E."/>
            <person name="Hilburn K."/>
            <person name="Hua-Van A."/>
            <person name="Jonkers W."/>
            <person name="Kazan K."/>
            <person name="Kodira C.D."/>
            <person name="Koehrsen M."/>
            <person name="Kumar L."/>
            <person name="Lee Y.H."/>
            <person name="Li L."/>
            <person name="Manners J.M."/>
            <person name="Miranda-Saavedra D."/>
            <person name="Mukherjee M."/>
            <person name="Park G."/>
            <person name="Park J."/>
            <person name="Park S.Y."/>
            <person name="Proctor R.H."/>
            <person name="Regev A."/>
            <person name="Ruiz-Roldan M.C."/>
            <person name="Sain D."/>
            <person name="Sakthikumar S."/>
            <person name="Sykes S."/>
            <person name="Schwartz D.C."/>
            <person name="Turgeon B.G."/>
            <person name="Wapinski I."/>
            <person name="Yoder O."/>
            <person name="Young S."/>
            <person name="Zeng Q."/>
            <person name="Zhou S."/>
            <person name="Galagan J."/>
            <person name="Cuomo C.A."/>
            <person name="Kistler H.C."/>
            <person name="Rep M."/>
        </authorList>
    </citation>
    <scope>NUCLEOTIDE SEQUENCE [LARGE SCALE GENOMIC DNA]</scope>
    <source>
        <strain evidence="1">4287</strain>
    </source>
</reference>
<protein>
    <submittedName>
        <fullName evidence="1">Uncharacterized protein</fullName>
    </submittedName>
</protein>
<dbReference type="VEuPathDB" id="FungiDB:FOXG_17952"/>
<proteinExistence type="predicted"/>